<sequence length="274" mass="32060">MSDTHMYEAEFHREVECLMMVKHKNIVRFLGYCADRQGRMEKYNGKFVMADVEERLLCFEYLPNGSLYEYITDTSHKLQWRDRFQIITGMCQGLHHLHQNNIVHLDLKPANILLDANLVPKIADFGLSRCFKEMQSKVLTMKGGTIGYMAPEFFDHTEIRYRHSYRLDIYSLGVIIIEILTGKKGYHDVDKVVESWSNMLDKSQCDVQLEQVRVCAEIGLECTELNLANRPDTEHIISRLDERETMDIYIKASMITSQQVRSLPCHPWHHNLKT</sequence>
<dbReference type="FunFam" id="1.10.510.10:FF:000870">
    <property type="entry name" value="OSJNBa0016N04.16-like protein"/>
    <property type="match status" value="1"/>
</dbReference>
<reference evidence="3" key="1">
    <citation type="journal article" date="2013" name="Nature">
        <title>Draft genome of the wheat A-genome progenitor Triticum urartu.</title>
        <authorList>
            <person name="Ling H.Q."/>
            <person name="Zhao S."/>
            <person name="Liu D."/>
            <person name="Wang J."/>
            <person name="Sun H."/>
            <person name="Zhang C."/>
            <person name="Fan H."/>
            <person name="Li D."/>
            <person name="Dong L."/>
            <person name="Tao Y."/>
            <person name="Gao C."/>
            <person name="Wu H."/>
            <person name="Li Y."/>
            <person name="Cui Y."/>
            <person name="Guo X."/>
            <person name="Zheng S."/>
            <person name="Wang B."/>
            <person name="Yu K."/>
            <person name="Liang Q."/>
            <person name="Yang W."/>
            <person name="Lou X."/>
            <person name="Chen J."/>
            <person name="Feng M."/>
            <person name="Jian J."/>
            <person name="Zhang X."/>
            <person name="Luo G."/>
            <person name="Jiang Y."/>
            <person name="Liu J."/>
            <person name="Wang Z."/>
            <person name="Sha Y."/>
            <person name="Zhang B."/>
            <person name="Wu H."/>
            <person name="Tang D."/>
            <person name="Shen Q."/>
            <person name="Xue P."/>
            <person name="Zou S."/>
            <person name="Wang X."/>
            <person name="Liu X."/>
            <person name="Wang F."/>
            <person name="Yang Y."/>
            <person name="An X."/>
            <person name="Dong Z."/>
            <person name="Zhang K."/>
            <person name="Zhang X."/>
            <person name="Luo M.C."/>
            <person name="Dvorak J."/>
            <person name="Tong Y."/>
            <person name="Wang J."/>
            <person name="Yang H."/>
            <person name="Li Z."/>
            <person name="Wang D."/>
            <person name="Zhang A."/>
            <person name="Wang J."/>
        </authorList>
    </citation>
    <scope>NUCLEOTIDE SEQUENCE</scope>
    <source>
        <strain evidence="3">cv. G1812</strain>
    </source>
</reference>
<dbReference type="SMART" id="SM00220">
    <property type="entry name" value="S_TKc"/>
    <property type="match status" value="1"/>
</dbReference>
<name>A0A8R7NV30_TRIUA</name>
<keyword evidence="3" id="KW-1185">Reference proteome</keyword>
<dbReference type="InterPro" id="IPR011009">
    <property type="entry name" value="Kinase-like_dom_sf"/>
</dbReference>
<protein>
    <recommendedName>
        <fullName evidence="1">Protein kinase domain-containing protein</fullName>
    </recommendedName>
</protein>
<dbReference type="Proteomes" id="UP000015106">
    <property type="component" value="Chromosome 1"/>
</dbReference>
<dbReference type="Gene3D" id="1.10.510.10">
    <property type="entry name" value="Transferase(Phosphotransferase) domain 1"/>
    <property type="match status" value="1"/>
</dbReference>
<feature type="domain" description="Protein kinase" evidence="1">
    <location>
        <begin position="1"/>
        <end position="250"/>
    </location>
</feature>
<dbReference type="Pfam" id="PF00069">
    <property type="entry name" value="Pkinase"/>
    <property type="match status" value="1"/>
</dbReference>
<dbReference type="SUPFAM" id="SSF56112">
    <property type="entry name" value="Protein kinase-like (PK-like)"/>
    <property type="match status" value="1"/>
</dbReference>
<dbReference type="PIRSF" id="PIRSF000654">
    <property type="entry name" value="Integrin-linked_kinase"/>
    <property type="match status" value="1"/>
</dbReference>
<dbReference type="EnsemblPlants" id="TuG1812G0100000083.01.T01">
    <property type="protein sequence ID" value="TuG1812G0100000083.01.T01"/>
    <property type="gene ID" value="TuG1812G0100000083.01"/>
</dbReference>
<dbReference type="GO" id="GO:0004672">
    <property type="term" value="F:protein kinase activity"/>
    <property type="evidence" value="ECO:0007669"/>
    <property type="project" value="InterPro"/>
</dbReference>
<dbReference type="PANTHER" id="PTHR45707:SF77">
    <property type="entry name" value="PROTEIN KINASE DOMAIN-CONTAINING PROTEIN"/>
    <property type="match status" value="1"/>
</dbReference>
<dbReference type="InterPro" id="IPR008271">
    <property type="entry name" value="Ser/Thr_kinase_AS"/>
</dbReference>
<dbReference type="Gramene" id="TuG1812G0100000083.01.T01">
    <property type="protein sequence ID" value="TuG1812G0100000083.01.T01"/>
    <property type="gene ID" value="TuG1812G0100000083.01"/>
</dbReference>
<dbReference type="PANTHER" id="PTHR45707">
    <property type="entry name" value="C2 CALCIUM/LIPID-BINDING PLANT PHOSPHORIBOSYLTRANSFERASE FAMILY PROTEIN"/>
    <property type="match status" value="1"/>
</dbReference>
<organism evidence="2 3">
    <name type="scientific">Triticum urartu</name>
    <name type="common">Red wild einkorn</name>
    <name type="synonym">Crithodium urartu</name>
    <dbReference type="NCBI Taxonomy" id="4572"/>
    <lineage>
        <taxon>Eukaryota</taxon>
        <taxon>Viridiplantae</taxon>
        <taxon>Streptophyta</taxon>
        <taxon>Embryophyta</taxon>
        <taxon>Tracheophyta</taxon>
        <taxon>Spermatophyta</taxon>
        <taxon>Magnoliopsida</taxon>
        <taxon>Liliopsida</taxon>
        <taxon>Poales</taxon>
        <taxon>Poaceae</taxon>
        <taxon>BOP clade</taxon>
        <taxon>Pooideae</taxon>
        <taxon>Triticodae</taxon>
        <taxon>Triticeae</taxon>
        <taxon>Triticinae</taxon>
        <taxon>Triticum</taxon>
    </lineage>
</organism>
<dbReference type="AlphaFoldDB" id="A0A8R7NV30"/>
<accession>A0A8R7NV30</accession>
<dbReference type="GO" id="GO:0005524">
    <property type="term" value="F:ATP binding"/>
    <property type="evidence" value="ECO:0007669"/>
    <property type="project" value="InterPro"/>
</dbReference>
<evidence type="ECO:0000259" key="1">
    <source>
        <dbReference type="PROSITE" id="PS50011"/>
    </source>
</evidence>
<dbReference type="PROSITE" id="PS00108">
    <property type="entry name" value="PROTEIN_KINASE_ST"/>
    <property type="match status" value="1"/>
</dbReference>
<dbReference type="InterPro" id="IPR000719">
    <property type="entry name" value="Prot_kinase_dom"/>
</dbReference>
<proteinExistence type="predicted"/>
<reference evidence="2" key="2">
    <citation type="submission" date="2018-03" db="EMBL/GenBank/DDBJ databases">
        <title>The Triticum urartu genome reveals the dynamic nature of wheat genome evolution.</title>
        <authorList>
            <person name="Ling H."/>
            <person name="Ma B."/>
            <person name="Shi X."/>
            <person name="Liu H."/>
            <person name="Dong L."/>
            <person name="Sun H."/>
            <person name="Cao Y."/>
            <person name="Gao Q."/>
            <person name="Zheng S."/>
            <person name="Li Y."/>
            <person name="Yu Y."/>
            <person name="Du H."/>
            <person name="Qi M."/>
            <person name="Li Y."/>
            <person name="Yu H."/>
            <person name="Cui Y."/>
            <person name="Wang N."/>
            <person name="Chen C."/>
            <person name="Wu H."/>
            <person name="Zhao Y."/>
            <person name="Zhang J."/>
            <person name="Li Y."/>
            <person name="Zhou W."/>
            <person name="Zhang B."/>
            <person name="Hu W."/>
            <person name="Eijk M."/>
            <person name="Tang J."/>
            <person name="Witsenboer H."/>
            <person name="Zhao S."/>
            <person name="Li Z."/>
            <person name="Zhang A."/>
            <person name="Wang D."/>
            <person name="Liang C."/>
        </authorList>
    </citation>
    <scope>NUCLEOTIDE SEQUENCE [LARGE SCALE GENOMIC DNA]</scope>
    <source>
        <strain evidence="2">cv. G1812</strain>
    </source>
</reference>
<dbReference type="PROSITE" id="PS50011">
    <property type="entry name" value="PROTEIN_KINASE_DOM"/>
    <property type="match status" value="1"/>
</dbReference>
<evidence type="ECO:0000313" key="3">
    <source>
        <dbReference type="Proteomes" id="UP000015106"/>
    </source>
</evidence>
<reference evidence="2" key="3">
    <citation type="submission" date="2022-06" db="UniProtKB">
        <authorList>
            <consortium name="EnsemblPlants"/>
        </authorList>
    </citation>
    <scope>IDENTIFICATION</scope>
</reference>
<evidence type="ECO:0000313" key="2">
    <source>
        <dbReference type="EnsemblPlants" id="TuG1812G0100000083.01.T01"/>
    </source>
</evidence>